<organism evidence="10">
    <name type="scientific">candidate division WOR-3 bacterium</name>
    <dbReference type="NCBI Taxonomy" id="2052148"/>
    <lineage>
        <taxon>Bacteria</taxon>
        <taxon>Bacteria division WOR-3</taxon>
    </lineage>
</organism>
<dbReference type="Pfam" id="PF00482">
    <property type="entry name" value="T2SSF"/>
    <property type="match status" value="2"/>
</dbReference>
<keyword evidence="5 8" id="KW-0812">Transmembrane</keyword>
<dbReference type="InterPro" id="IPR003004">
    <property type="entry name" value="GspF/PilC"/>
</dbReference>
<accession>A0A7C0VAT4</accession>
<dbReference type="Proteomes" id="UP000885847">
    <property type="component" value="Unassembled WGS sequence"/>
</dbReference>
<name>A0A7C0VAT4_UNCW3</name>
<evidence type="ECO:0000256" key="5">
    <source>
        <dbReference type="ARBA" id="ARBA00022692"/>
    </source>
</evidence>
<evidence type="ECO:0000256" key="4">
    <source>
        <dbReference type="ARBA" id="ARBA00022519"/>
    </source>
</evidence>
<comment type="similarity">
    <text evidence="2">Belongs to the GSP F family.</text>
</comment>
<gene>
    <name evidence="10" type="ORF">ENF18_05800</name>
</gene>
<dbReference type="Gene3D" id="1.20.81.30">
    <property type="entry name" value="Type II secretion system (T2SS), domain F"/>
    <property type="match status" value="2"/>
</dbReference>
<evidence type="ECO:0000313" key="10">
    <source>
        <dbReference type="EMBL" id="HDI83287.1"/>
    </source>
</evidence>
<evidence type="ECO:0000256" key="1">
    <source>
        <dbReference type="ARBA" id="ARBA00004429"/>
    </source>
</evidence>
<dbReference type="InterPro" id="IPR018076">
    <property type="entry name" value="T2SS_GspF_dom"/>
</dbReference>
<dbReference type="PANTHER" id="PTHR30012:SF7">
    <property type="entry name" value="PROTEIN TRANSPORT PROTEIN HOFC HOMOLOG"/>
    <property type="match status" value="1"/>
</dbReference>
<evidence type="ECO:0000256" key="3">
    <source>
        <dbReference type="ARBA" id="ARBA00022475"/>
    </source>
</evidence>
<keyword evidence="6 8" id="KW-1133">Transmembrane helix</keyword>
<dbReference type="PRINTS" id="PR00812">
    <property type="entry name" value="BCTERIALGSPF"/>
</dbReference>
<dbReference type="GO" id="GO:0015628">
    <property type="term" value="P:protein secretion by the type II secretion system"/>
    <property type="evidence" value="ECO:0007669"/>
    <property type="project" value="TreeGrafter"/>
</dbReference>
<dbReference type="InterPro" id="IPR042094">
    <property type="entry name" value="T2SS_GspF_sf"/>
</dbReference>
<keyword evidence="4" id="KW-0997">Cell inner membrane</keyword>
<comment type="subcellular location">
    <subcellularLocation>
        <location evidence="1">Cell inner membrane</location>
        <topology evidence="1">Multi-pass membrane protein</topology>
    </subcellularLocation>
</comment>
<keyword evidence="7 8" id="KW-0472">Membrane</keyword>
<sequence>MPVYIWKGKTASGQIQSGEITANSPQEVYSILRERKIVPTSVRPKPKELSLPFGKGVGLRDLSIFTRQFATMINAGLPLIKCLEIQEEQVQKQSFKKILRNIINDVEGGSTLADALKKHKDVFSELYVNMVAAGESGGALDVILERLATYLEKNAEIIRKIKGAMIYPAMIAIVMVLAVTVMLLFVIPVFAGMFSGIGAELPGPTRFVMWMSDFLRKNFFYIVGVIAAVAIVIRFYYKTEDGHFRIDAFLLKVPIFGDLIKKQALTRFSRTLATLLSSGVNILDALEITAKTSGNRVIEKAILRARASIAQGESIATPLAKEKGLFPPMVVQMITIGEQTGGLDEMLNKVADFYDSEVDQAVENLMAAIEPIVIVVLGVVVGGMLMAMYLPIFKLATEFMGG</sequence>
<feature type="transmembrane region" description="Helical" evidence="8">
    <location>
        <begin position="219"/>
        <end position="237"/>
    </location>
</feature>
<dbReference type="AlphaFoldDB" id="A0A7C0VAT4"/>
<feature type="domain" description="Type II secretion system protein GspF" evidence="9">
    <location>
        <begin position="268"/>
        <end position="391"/>
    </location>
</feature>
<reference evidence="10" key="1">
    <citation type="journal article" date="2020" name="mSystems">
        <title>Genome- and Community-Level Interaction Insights into Carbon Utilization and Element Cycling Functions of Hydrothermarchaeota in Hydrothermal Sediment.</title>
        <authorList>
            <person name="Zhou Z."/>
            <person name="Liu Y."/>
            <person name="Xu W."/>
            <person name="Pan J."/>
            <person name="Luo Z.H."/>
            <person name="Li M."/>
        </authorList>
    </citation>
    <scope>NUCLEOTIDE SEQUENCE [LARGE SCALE GENOMIC DNA]</scope>
    <source>
        <strain evidence="10">HyVt-102</strain>
    </source>
</reference>
<protein>
    <submittedName>
        <fullName evidence="10">Type II secretion system F family protein</fullName>
    </submittedName>
</protein>
<proteinExistence type="inferred from homology"/>
<comment type="caution">
    <text evidence="10">The sequence shown here is derived from an EMBL/GenBank/DDBJ whole genome shotgun (WGS) entry which is preliminary data.</text>
</comment>
<evidence type="ECO:0000256" key="2">
    <source>
        <dbReference type="ARBA" id="ARBA00005745"/>
    </source>
</evidence>
<feature type="transmembrane region" description="Helical" evidence="8">
    <location>
        <begin position="372"/>
        <end position="392"/>
    </location>
</feature>
<feature type="domain" description="Type II secretion system protein GspF" evidence="9">
    <location>
        <begin position="65"/>
        <end position="188"/>
    </location>
</feature>
<keyword evidence="3" id="KW-1003">Cell membrane</keyword>
<evidence type="ECO:0000256" key="7">
    <source>
        <dbReference type="ARBA" id="ARBA00023136"/>
    </source>
</evidence>
<dbReference type="GO" id="GO:0005886">
    <property type="term" value="C:plasma membrane"/>
    <property type="evidence" value="ECO:0007669"/>
    <property type="project" value="UniProtKB-SubCell"/>
</dbReference>
<evidence type="ECO:0000259" key="9">
    <source>
        <dbReference type="Pfam" id="PF00482"/>
    </source>
</evidence>
<dbReference type="EMBL" id="DQWE01000277">
    <property type="protein sequence ID" value="HDI83287.1"/>
    <property type="molecule type" value="Genomic_DNA"/>
</dbReference>
<dbReference type="FunFam" id="1.20.81.30:FF:000001">
    <property type="entry name" value="Type II secretion system protein F"/>
    <property type="match status" value="2"/>
</dbReference>
<evidence type="ECO:0000256" key="6">
    <source>
        <dbReference type="ARBA" id="ARBA00022989"/>
    </source>
</evidence>
<dbReference type="PANTHER" id="PTHR30012">
    <property type="entry name" value="GENERAL SECRETION PATHWAY PROTEIN"/>
    <property type="match status" value="1"/>
</dbReference>
<feature type="transmembrane region" description="Helical" evidence="8">
    <location>
        <begin position="166"/>
        <end position="199"/>
    </location>
</feature>
<evidence type="ECO:0000256" key="8">
    <source>
        <dbReference type="SAM" id="Phobius"/>
    </source>
</evidence>